<comment type="subcellular location">
    <subcellularLocation>
        <location evidence="1">Cell membrane</location>
        <topology evidence="1">Multi-pass membrane protein</topology>
    </subcellularLocation>
</comment>
<keyword evidence="2" id="KW-1003">Cell membrane</keyword>
<dbReference type="InterPro" id="IPR025857">
    <property type="entry name" value="MacB_PCD"/>
</dbReference>
<feature type="domain" description="MacB-like periplasmic core" evidence="9">
    <location>
        <begin position="17"/>
        <end position="236"/>
    </location>
</feature>
<proteinExistence type="inferred from homology"/>
<dbReference type="Pfam" id="PF12704">
    <property type="entry name" value="MacB_PCD"/>
    <property type="match status" value="1"/>
</dbReference>
<dbReference type="GO" id="GO:0022857">
    <property type="term" value="F:transmembrane transporter activity"/>
    <property type="evidence" value="ECO:0007669"/>
    <property type="project" value="TreeGrafter"/>
</dbReference>
<keyword evidence="4 7" id="KW-1133">Transmembrane helix</keyword>
<dbReference type="Proteomes" id="UP000254808">
    <property type="component" value="Chromosome"/>
</dbReference>
<dbReference type="InterPro" id="IPR050250">
    <property type="entry name" value="Macrolide_Exporter_MacB"/>
</dbReference>
<feature type="transmembrane region" description="Helical" evidence="7">
    <location>
        <begin position="373"/>
        <end position="396"/>
    </location>
</feature>
<dbReference type="EMBL" id="CP027806">
    <property type="protein sequence ID" value="AXI99424.1"/>
    <property type="molecule type" value="Genomic_DNA"/>
</dbReference>
<dbReference type="Pfam" id="PF02687">
    <property type="entry name" value="FtsX"/>
    <property type="match status" value="1"/>
</dbReference>
<reference evidence="10 11" key="1">
    <citation type="submission" date="2018-03" db="EMBL/GenBank/DDBJ databases">
        <title>Phenotypic and genomic properties of Cyclonatronum proteinivorum gen. nov., sp. nov., a haloalkaliphilic bacteroidete from soda lakes possessing Na+-translocating rhodopsin.</title>
        <authorList>
            <person name="Toshchakov S.V."/>
            <person name="Korzhenkov A."/>
            <person name="Samarov N.I."/>
            <person name="Kublanov I.V."/>
            <person name="Muntyan M.S."/>
            <person name="Sorokin D.Y."/>
        </authorList>
    </citation>
    <scope>NUCLEOTIDE SEQUENCE [LARGE SCALE GENOMIC DNA]</scope>
    <source>
        <strain evidence="10 11">Omega</strain>
    </source>
</reference>
<evidence type="ECO:0000256" key="7">
    <source>
        <dbReference type="SAM" id="Phobius"/>
    </source>
</evidence>
<dbReference type="AlphaFoldDB" id="A0A345UG23"/>
<evidence type="ECO:0000313" key="10">
    <source>
        <dbReference type="EMBL" id="AXI99424.1"/>
    </source>
</evidence>
<keyword evidence="10" id="KW-0449">Lipoprotein</keyword>
<dbReference type="OrthoDB" id="9784014at2"/>
<feature type="transmembrane region" description="Helical" evidence="7">
    <location>
        <begin position="310"/>
        <end position="337"/>
    </location>
</feature>
<keyword evidence="5 7" id="KW-0472">Membrane</keyword>
<dbReference type="RefSeq" id="WP_114982667.1">
    <property type="nucleotide sequence ID" value="NZ_CP027806.1"/>
</dbReference>
<gene>
    <name evidence="10" type="ORF">CYPRO_0137</name>
</gene>
<accession>A0A345UG23</accession>
<name>A0A345UG23_9BACT</name>
<evidence type="ECO:0000256" key="5">
    <source>
        <dbReference type="ARBA" id="ARBA00023136"/>
    </source>
</evidence>
<evidence type="ECO:0000256" key="3">
    <source>
        <dbReference type="ARBA" id="ARBA00022692"/>
    </source>
</evidence>
<dbReference type="InterPro" id="IPR003838">
    <property type="entry name" value="ABC3_permease_C"/>
</dbReference>
<keyword evidence="3 7" id="KW-0812">Transmembrane</keyword>
<evidence type="ECO:0000259" key="8">
    <source>
        <dbReference type="Pfam" id="PF02687"/>
    </source>
</evidence>
<evidence type="ECO:0000313" key="11">
    <source>
        <dbReference type="Proteomes" id="UP000254808"/>
    </source>
</evidence>
<feature type="domain" description="ABC3 transporter permease C-terminal" evidence="8">
    <location>
        <begin position="269"/>
        <end position="399"/>
    </location>
</feature>
<organism evidence="10 11">
    <name type="scientific">Cyclonatronum proteinivorum</name>
    <dbReference type="NCBI Taxonomy" id="1457365"/>
    <lineage>
        <taxon>Bacteria</taxon>
        <taxon>Pseudomonadati</taxon>
        <taxon>Balneolota</taxon>
        <taxon>Balneolia</taxon>
        <taxon>Balneolales</taxon>
        <taxon>Cyclonatronaceae</taxon>
        <taxon>Cyclonatronum</taxon>
    </lineage>
</organism>
<evidence type="ECO:0000256" key="6">
    <source>
        <dbReference type="ARBA" id="ARBA00038076"/>
    </source>
</evidence>
<keyword evidence="11" id="KW-1185">Reference proteome</keyword>
<dbReference type="GO" id="GO:0005886">
    <property type="term" value="C:plasma membrane"/>
    <property type="evidence" value="ECO:0007669"/>
    <property type="project" value="UniProtKB-SubCell"/>
</dbReference>
<feature type="transmembrane region" description="Helical" evidence="7">
    <location>
        <begin position="267"/>
        <end position="289"/>
    </location>
</feature>
<sequence>MLFSLAWRNLWRNRKRSLITISAIVFAVFAAIMMQSLNRGSHEIMIDNMVRFHTGYVQVQDVHFDEEASLDNAFFWDEALQDEIRQAHPRVGLLIPRIETFMLAGNDHSTRGALVLGVDAEAEQQFNGLKDLLAEGRFFEPDERKAVISEGLANRLQLAAGDTLLLIGQGRYGMSANALYEISGILRHPLRDLNNQTVYLPLSEAQFLLSADDHITALLLDIDADRHKQSVANALNERFRDDELIAYTWPEMIPELLQLLEFDLAGAYFLGAVLYLVIGFGFFGTILTMTMERMREFGMLVSVGMRRGRLAVVVFLETLLLSIIGVLAGMGVSWLLLLYLHFNPIQLTGDLAEMVVEMGWEAVLPVSFAADQFYMQGVIVFGIAMVVFLFPLLKIFRLNVLEASRT</sequence>
<dbReference type="PANTHER" id="PTHR30572:SF4">
    <property type="entry name" value="ABC TRANSPORTER PERMEASE YTRF"/>
    <property type="match status" value="1"/>
</dbReference>
<evidence type="ECO:0000256" key="2">
    <source>
        <dbReference type="ARBA" id="ARBA00022475"/>
    </source>
</evidence>
<evidence type="ECO:0000256" key="1">
    <source>
        <dbReference type="ARBA" id="ARBA00004651"/>
    </source>
</evidence>
<protein>
    <submittedName>
        <fullName evidence="10">ABC-type transport system, involved in lipoprotein release, permease component</fullName>
    </submittedName>
</protein>
<evidence type="ECO:0000256" key="4">
    <source>
        <dbReference type="ARBA" id="ARBA00022989"/>
    </source>
</evidence>
<dbReference type="KEGG" id="cprv:CYPRO_0137"/>
<comment type="similarity">
    <text evidence="6">Belongs to the ABC-4 integral membrane protein family.</text>
</comment>
<evidence type="ECO:0000259" key="9">
    <source>
        <dbReference type="Pfam" id="PF12704"/>
    </source>
</evidence>
<dbReference type="PANTHER" id="PTHR30572">
    <property type="entry name" value="MEMBRANE COMPONENT OF TRANSPORTER-RELATED"/>
    <property type="match status" value="1"/>
</dbReference>